<feature type="region of interest" description="Disordered" evidence="1">
    <location>
        <begin position="1"/>
        <end position="83"/>
    </location>
</feature>
<dbReference type="Pfam" id="PF10097">
    <property type="entry name" value="DUF2335"/>
    <property type="match status" value="1"/>
</dbReference>
<dbReference type="InterPro" id="IPR019284">
    <property type="entry name" value="RP532"/>
</dbReference>
<dbReference type="OrthoDB" id="4427487at2"/>
<feature type="compositionally biased region" description="Basic residues" evidence="1">
    <location>
        <begin position="25"/>
        <end position="47"/>
    </location>
</feature>
<keyword evidence="2" id="KW-1133">Transmembrane helix</keyword>
<organism evidence="3 4">
    <name type="scientific">Vallicoccus soli</name>
    <dbReference type="NCBI Taxonomy" id="2339232"/>
    <lineage>
        <taxon>Bacteria</taxon>
        <taxon>Bacillati</taxon>
        <taxon>Actinomycetota</taxon>
        <taxon>Actinomycetes</taxon>
        <taxon>Motilibacterales</taxon>
        <taxon>Vallicoccaceae</taxon>
        <taxon>Vallicoccus</taxon>
    </lineage>
</organism>
<feature type="compositionally biased region" description="Low complexity" evidence="1">
    <location>
        <begin position="60"/>
        <end position="69"/>
    </location>
</feature>
<proteinExistence type="predicted"/>
<dbReference type="EMBL" id="QZEZ01000002">
    <property type="protein sequence ID" value="RJK96998.1"/>
    <property type="molecule type" value="Genomic_DNA"/>
</dbReference>
<gene>
    <name evidence="3" type="ORF">D5H78_07100</name>
</gene>
<sequence length="179" mass="19116">MDDGGPLRPRAARRRVRPRPDHGGRARQPRAPRGARRDHGHRPRHGGRGPVSDRRRTDRPAGAPAAPAAAPAPPTGPLPSPDAVQRYEQVLPGAADRIMKLLESQSEHRMDMETALVEGALRTERLGQVFGLGIVVLVFAVSAWLIDGGHGISGTVLGVTDLVALIAVFLRGRGDTSQP</sequence>
<evidence type="ECO:0000256" key="1">
    <source>
        <dbReference type="SAM" id="MobiDB-lite"/>
    </source>
</evidence>
<reference evidence="3 4" key="1">
    <citation type="submission" date="2018-09" db="EMBL/GenBank/DDBJ databases">
        <title>YIM 75000 draft genome.</title>
        <authorList>
            <person name="Tang S."/>
            <person name="Feng Y."/>
        </authorList>
    </citation>
    <scope>NUCLEOTIDE SEQUENCE [LARGE SCALE GENOMIC DNA]</scope>
    <source>
        <strain evidence="3 4">YIM 75000</strain>
    </source>
</reference>
<evidence type="ECO:0000313" key="3">
    <source>
        <dbReference type="EMBL" id="RJK96998.1"/>
    </source>
</evidence>
<feature type="transmembrane region" description="Helical" evidence="2">
    <location>
        <begin position="152"/>
        <end position="170"/>
    </location>
</feature>
<protein>
    <submittedName>
        <fullName evidence="3">DUF2335 domain-containing protein</fullName>
    </submittedName>
</protein>
<dbReference type="Proteomes" id="UP000265614">
    <property type="component" value="Unassembled WGS sequence"/>
</dbReference>
<comment type="caution">
    <text evidence="3">The sequence shown here is derived from an EMBL/GenBank/DDBJ whole genome shotgun (WGS) entry which is preliminary data.</text>
</comment>
<keyword evidence="2" id="KW-0472">Membrane</keyword>
<evidence type="ECO:0000256" key="2">
    <source>
        <dbReference type="SAM" id="Phobius"/>
    </source>
</evidence>
<evidence type="ECO:0000313" key="4">
    <source>
        <dbReference type="Proteomes" id="UP000265614"/>
    </source>
</evidence>
<dbReference type="AlphaFoldDB" id="A0A3A3Z5L2"/>
<keyword evidence="2" id="KW-0812">Transmembrane</keyword>
<keyword evidence="4" id="KW-1185">Reference proteome</keyword>
<feature type="compositionally biased region" description="Pro residues" evidence="1">
    <location>
        <begin position="70"/>
        <end position="80"/>
    </location>
</feature>
<feature type="transmembrane region" description="Helical" evidence="2">
    <location>
        <begin position="129"/>
        <end position="146"/>
    </location>
</feature>
<accession>A0A3A3Z5L2</accession>
<name>A0A3A3Z5L2_9ACTN</name>